<dbReference type="EMBL" id="MH001447">
    <property type="protein sequence ID" value="AVO21417.1"/>
    <property type="molecule type" value="Genomic_DNA"/>
</dbReference>
<accession>A0A2P1JQK0</accession>
<gene>
    <name evidence="1" type="primary">19</name>
    <name evidence="1" type="ORF">PBI_NILO_19</name>
</gene>
<name>A0A2P1JQK0_9CAUD</name>
<evidence type="ECO:0000313" key="1">
    <source>
        <dbReference type="EMBL" id="AVO21417.1"/>
    </source>
</evidence>
<reference evidence="1 2" key="1">
    <citation type="submission" date="2018-02" db="EMBL/GenBank/DDBJ databases">
        <authorList>
            <person name="Jacobs-Sera D."/>
            <person name="Tolvo J."/>
            <person name="Hosage E."/>
            <person name="Erazo J."/>
            <person name="Burch A."/>
            <person name="Garlena R.A."/>
            <person name="Russell D.A."/>
            <person name="Pope W.H."/>
            <person name="Hatfull G.F."/>
        </authorList>
    </citation>
    <scope>NUCLEOTIDE SEQUENCE [LARGE SCALE GENOMIC DNA]</scope>
</reference>
<dbReference type="Proteomes" id="UP000241715">
    <property type="component" value="Segment"/>
</dbReference>
<sequence>MPTTTSELVALVNRHLPADAKLSEDDGGYGWTDQYVEELLSTGLKPAQVVRFFWYQRTQETAEYLDLSKPLSQIHRQAKEMLAYWDTVIQTNPDGMEPLDPSANQNRHKNITFGSIERPWSK</sequence>
<evidence type="ECO:0000313" key="2">
    <source>
        <dbReference type="Proteomes" id="UP000241715"/>
    </source>
</evidence>
<proteinExistence type="predicted"/>
<organism evidence="1 2">
    <name type="scientific">Mycobacterium phage Nilo</name>
    <dbReference type="NCBI Taxonomy" id="2108129"/>
    <lineage>
        <taxon>Viruses</taxon>
        <taxon>Duplodnaviria</taxon>
        <taxon>Heunggongvirae</taxon>
        <taxon>Uroviricota</taxon>
        <taxon>Caudoviricetes</taxon>
        <taxon>Papyrusvirus</taxon>
        <taxon>Papyrusvirus send513</taxon>
    </lineage>
</organism>
<protein>
    <submittedName>
        <fullName evidence="1">Uncharacterized protein</fullName>
    </submittedName>
</protein>